<proteinExistence type="predicted"/>
<dbReference type="EMBL" id="LAZR01000431">
    <property type="protein sequence ID" value="KKN69160.1"/>
    <property type="molecule type" value="Genomic_DNA"/>
</dbReference>
<name>A0A0F9SJM6_9ZZZZ</name>
<reference evidence="1" key="1">
    <citation type="journal article" date="2015" name="Nature">
        <title>Complex archaea that bridge the gap between prokaryotes and eukaryotes.</title>
        <authorList>
            <person name="Spang A."/>
            <person name="Saw J.H."/>
            <person name="Jorgensen S.L."/>
            <person name="Zaremba-Niedzwiedzka K."/>
            <person name="Martijn J."/>
            <person name="Lind A.E."/>
            <person name="van Eijk R."/>
            <person name="Schleper C."/>
            <person name="Guy L."/>
            <person name="Ettema T.J."/>
        </authorList>
    </citation>
    <scope>NUCLEOTIDE SEQUENCE</scope>
</reference>
<gene>
    <name evidence="1" type="ORF">LCGC14_0443360</name>
</gene>
<dbReference type="AlphaFoldDB" id="A0A0F9SJM6"/>
<comment type="caution">
    <text evidence="1">The sequence shown here is derived from an EMBL/GenBank/DDBJ whole genome shotgun (WGS) entry which is preliminary data.</text>
</comment>
<evidence type="ECO:0000313" key="1">
    <source>
        <dbReference type="EMBL" id="KKN69160.1"/>
    </source>
</evidence>
<protein>
    <submittedName>
        <fullName evidence="1">Uncharacterized protein</fullName>
    </submittedName>
</protein>
<accession>A0A0F9SJM6</accession>
<sequence>MSQFPPVIVAVNALWEKIDEQTLSVAAAAVTFSGINTSFTFFHIAAWMIKAAGGGNQPILRINNDSAGNYDHQRITGDTASVTGARVTGDTGIDITFGAIGVGEEVNFVMTIAKPVAGEEAQTVHIAGPQATDINLDLYGGQWNNTAALISRLDILAVSANFDVDTRVLLEGAQPA</sequence>
<organism evidence="1">
    <name type="scientific">marine sediment metagenome</name>
    <dbReference type="NCBI Taxonomy" id="412755"/>
    <lineage>
        <taxon>unclassified sequences</taxon>
        <taxon>metagenomes</taxon>
        <taxon>ecological metagenomes</taxon>
    </lineage>
</organism>